<dbReference type="InterPro" id="IPR000182">
    <property type="entry name" value="GNAT_dom"/>
</dbReference>
<organism evidence="4 5">
    <name type="scientific">Candidatus Pantoea multigeneris</name>
    <dbReference type="NCBI Taxonomy" id="2608357"/>
    <lineage>
        <taxon>Bacteria</taxon>
        <taxon>Pseudomonadati</taxon>
        <taxon>Pseudomonadota</taxon>
        <taxon>Gammaproteobacteria</taxon>
        <taxon>Enterobacterales</taxon>
        <taxon>Erwiniaceae</taxon>
        <taxon>Pantoea</taxon>
    </lineage>
</organism>
<comment type="caution">
    <text evidence="4">The sequence shown here is derived from an EMBL/GenBank/DDBJ whole genome shotgun (WGS) entry which is preliminary data.</text>
</comment>
<evidence type="ECO:0000313" key="4">
    <source>
        <dbReference type="EMBL" id="NIF23697.1"/>
    </source>
</evidence>
<proteinExistence type="predicted"/>
<dbReference type="InterPro" id="IPR016181">
    <property type="entry name" value="Acyl_CoA_acyltransferase"/>
</dbReference>
<evidence type="ECO:0000256" key="2">
    <source>
        <dbReference type="ARBA" id="ARBA00023315"/>
    </source>
</evidence>
<keyword evidence="5" id="KW-1185">Reference proteome</keyword>
<dbReference type="RefSeq" id="WP_167017146.1">
    <property type="nucleotide sequence ID" value="NZ_VWXF01000009.1"/>
</dbReference>
<dbReference type="Proteomes" id="UP001515683">
    <property type="component" value="Unassembled WGS sequence"/>
</dbReference>
<dbReference type="CDD" id="cd04301">
    <property type="entry name" value="NAT_SF"/>
    <property type="match status" value="1"/>
</dbReference>
<reference evidence="4 5" key="1">
    <citation type="journal article" date="2019" name="bioRxiv">
        <title>Bacteria contribute to plant secondary compound degradation in a generalist herbivore system.</title>
        <authorList>
            <person name="Francoeur C.B."/>
            <person name="Khadempour L."/>
            <person name="Moreira-Soto R.D."/>
            <person name="Gotting K."/>
            <person name="Book A.J."/>
            <person name="Pinto-Tomas A.A."/>
            <person name="Keefover-Ring K."/>
            <person name="Currie C.R."/>
        </authorList>
    </citation>
    <scope>NUCLEOTIDE SEQUENCE [LARGE SCALE GENOMIC DNA]</scope>
    <source>
        <strain evidence="4">Acro-835</strain>
    </source>
</reference>
<sequence length="174" mass="19076">MQTILTLSATQIEARQDELAEVLHNCVNQGASVSFMLPFEHQRAVAFWQKTSQSVARGERVVLACEDVDGQIVGTVQLITDQPENQPHRADVAKLLVHQRARRSGVASALMQALEQEAKQHGIRLLVLDTATGSGAETFYQHAGWQKAGEIPDYALMPDGALTPTSLFYKHLSA</sequence>
<dbReference type="PANTHER" id="PTHR43877">
    <property type="entry name" value="AMINOALKYLPHOSPHONATE N-ACETYLTRANSFERASE-RELATED-RELATED"/>
    <property type="match status" value="1"/>
</dbReference>
<dbReference type="SUPFAM" id="SSF55729">
    <property type="entry name" value="Acyl-CoA N-acyltransferases (Nat)"/>
    <property type="match status" value="1"/>
</dbReference>
<evidence type="ECO:0000313" key="5">
    <source>
        <dbReference type="Proteomes" id="UP001515683"/>
    </source>
</evidence>
<dbReference type="PANTHER" id="PTHR43877:SF2">
    <property type="entry name" value="AMINOALKYLPHOSPHONATE N-ACETYLTRANSFERASE-RELATED"/>
    <property type="match status" value="1"/>
</dbReference>
<dbReference type="InterPro" id="IPR050832">
    <property type="entry name" value="Bact_Acetyltransf"/>
</dbReference>
<dbReference type="Gene3D" id="3.40.630.30">
    <property type="match status" value="1"/>
</dbReference>
<protein>
    <submittedName>
        <fullName evidence="4">GNAT family N-acetyltransferase</fullName>
    </submittedName>
</protein>
<evidence type="ECO:0000259" key="3">
    <source>
        <dbReference type="PROSITE" id="PS51186"/>
    </source>
</evidence>
<feature type="domain" description="N-acetyltransferase" evidence="3">
    <location>
        <begin position="22"/>
        <end position="169"/>
    </location>
</feature>
<keyword evidence="1" id="KW-0808">Transferase</keyword>
<dbReference type="PROSITE" id="PS51186">
    <property type="entry name" value="GNAT"/>
    <property type="match status" value="1"/>
</dbReference>
<accession>A0ABX0RF69</accession>
<name>A0ABX0RF69_9GAMM</name>
<dbReference type="EMBL" id="VWXF01000009">
    <property type="protein sequence ID" value="NIF23697.1"/>
    <property type="molecule type" value="Genomic_DNA"/>
</dbReference>
<dbReference type="Pfam" id="PF00583">
    <property type="entry name" value="Acetyltransf_1"/>
    <property type="match status" value="1"/>
</dbReference>
<evidence type="ECO:0000256" key="1">
    <source>
        <dbReference type="ARBA" id="ARBA00022679"/>
    </source>
</evidence>
<keyword evidence="2" id="KW-0012">Acyltransferase</keyword>
<gene>
    <name evidence="4" type="ORF">F3J40_19135</name>
</gene>